<accession>D6A3K6</accession>
<evidence type="ECO:0000313" key="3">
    <source>
        <dbReference type="Proteomes" id="UP000003824"/>
    </source>
</evidence>
<sequence length="65" mass="7162">MDRLHKQGGAPPDDNGEDPRAVFAKARLPWKPSRHSTHLADLKSPQSSWGGQTNPDGELNVVHRP</sequence>
<dbReference type="EMBL" id="DS999641">
    <property type="protein sequence ID" value="EFE69519.2"/>
    <property type="molecule type" value="Genomic_DNA"/>
</dbReference>
<organism evidence="2 3">
    <name type="scientific">Streptomyces viridosporus (strain ATCC 14672 / DSM 40746 / JCM 4963 / KCTC 9882 / NRRL B-12104 / FH 1290)</name>
    <name type="common">Streptomyces ghanaensis</name>
    <dbReference type="NCBI Taxonomy" id="566461"/>
    <lineage>
        <taxon>Bacteria</taxon>
        <taxon>Bacillati</taxon>
        <taxon>Actinomycetota</taxon>
        <taxon>Actinomycetes</taxon>
        <taxon>Kitasatosporales</taxon>
        <taxon>Streptomycetaceae</taxon>
        <taxon>Streptomyces</taxon>
    </lineage>
</organism>
<evidence type="ECO:0000256" key="1">
    <source>
        <dbReference type="SAM" id="MobiDB-lite"/>
    </source>
</evidence>
<dbReference type="Proteomes" id="UP000003824">
    <property type="component" value="Unassembled WGS sequence"/>
</dbReference>
<evidence type="ECO:0000313" key="2">
    <source>
        <dbReference type="EMBL" id="EFE69519.2"/>
    </source>
</evidence>
<protein>
    <submittedName>
        <fullName evidence="2">Predicted protein</fullName>
    </submittedName>
</protein>
<name>D6A3K6_STRV1</name>
<feature type="compositionally biased region" description="Polar residues" evidence="1">
    <location>
        <begin position="44"/>
        <end position="55"/>
    </location>
</feature>
<feature type="region of interest" description="Disordered" evidence="1">
    <location>
        <begin position="1"/>
        <end position="65"/>
    </location>
</feature>
<gene>
    <name evidence="2" type="ORF">SSFG_04761</name>
</gene>
<reference evidence="3" key="1">
    <citation type="submission" date="2008-12" db="EMBL/GenBank/DDBJ databases">
        <title>Annotation of Streptomyces ghanaensis ATCC 14672.</title>
        <authorList>
            <consortium name="The Broad Institute Genome Sequencing Platform"/>
            <consortium name="Broad Institute Microbial Sequencing Center"/>
            <person name="Fischbach M."/>
            <person name="Ward D."/>
            <person name="Young S."/>
            <person name="Kodira C.D."/>
            <person name="Zeng Q."/>
            <person name="Koehrsen M."/>
            <person name="Godfrey P."/>
            <person name="Alvarado L."/>
            <person name="Berlin A.M."/>
            <person name="Borenstein D."/>
            <person name="Chen Z."/>
            <person name="Engels R."/>
            <person name="Freedman E."/>
            <person name="Gellesch M."/>
            <person name="Goldberg J."/>
            <person name="Griggs A."/>
            <person name="Gujja S."/>
            <person name="Heiman D.I."/>
            <person name="Hepburn T.A."/>
            <person name="Howarth C."/>
            <person name="Jen D."/>
            <person name="Larson L."/>
            <person name="Lewis B."/>
            <person name="Mehta T."/>
            <person name="Park D."/>
            <person name="Pearson M."/>
            <person name="Roberts A."/>
            <person name="Saif S."/>
            <person name="Shea T.D."/>
            <person name="Shenoy N."/>
            <person name="Sisk P."/>
            <person name="Stolte C."/>
            <person name="Sykes S.N."/>
            <person name="Walk T."/>
            <person name="White J."/>
            <person name="Yandava C."/>
            <person name="Straight P."/>
            <person name="Clardy J."/>
            <person name="Hung D."/>
            <person name="Kolter R."/>
            <person name="Mekalanos J."/>
            <person name="Walker S."/>
            <person name="Walsh C.T."/>
            <person name="Wieland B.L.C."/>
            <person name="Ilzarbe M."/>
            <person name="Galagan J."/>
            <person name="Nusbaum C."/>
            <person name="Birren B."/>
        </authorList>
    </citation>
    <scope>NUCLEOTIDE SEQUENCE [LARGE SCALE GENOMIC DNA]</scope>
    <source>
        <strain evidence="3">ATCC 14672 / DSM 40746 / JCM 4963 / KCTC 9882 / NRRL B-12104 / FH 1290</strain>
    </source>
</reference>
<proteinExistence type="predicted"/>
<dbReference type="AlphaFoldDB" id="D6A3K6"/>